<dbReference type="PIRSF" id="PIRSF037394">
    <property type="entry name" value="ABC_thiamine-permease_YkoE_prd"/>
    <property type="match status" value="1"/>
</dbReference>
<gene>
    <name evidence="1" type="ORF">C0V70_15620</name>
</gene>
<organism evidence="1 2">
    <name type="scientific">Bacteriovorax stolpii</name>
    <name type="common">Bdellovibrio stolpii</name>
    <dbReference type="NCBI Taxonomy" id="960"/>
    <lineage>
        <taxon>Bacteria</taxon>
        <taxon>Pseudomonadati</taxon>
        <taxon>Bdellovibrionota</taxon>
        <taxon>Bacteriovoracia</taxon>
        <taxon>Bacteriovoracales</taxon>
        <taxon>Bacteriovoracaceae</taxon>
        <taxon>Bacteriovorax</taxon>
    </lineage>
</organism>
<keyword evidence="2" id="KW-1185">Reference proteome</keyword>
<evidence type="ECO:0000313" key="1">
    <source>
        <dbReference type="EMBL" id="AUO00229.1"/>
    </source>
</evidence>
<name>A0A2K9NXI1_BACTC</name>
<evidence type="ECO:0000313" key="2">
    <source>
        <dbReference type="Proteomes" id="UP000235584"/>
    </source>
</evidence>
<protein>
    <submittedName>
        <fullName evidence="1">Uncharacterized protein</fullName>
    </submittedName>
</protein>
<dbReference type="Proteomes" id="UP000235584">
    <property type="component" value="Chromosome"/>
</dbReference>
<dbReference type="KEGG" id="bsto:C0V70_15620"/>
<dbReference type="EMBL" id="CP025704">
    <property type="protein sequence ID" value="AUO00229.1"/>
    <property type="molecule type" value="Genomic_DNA"/>
</dbReference>
<dbReference type="InterPro" id="IPR017195">
    <property type="entry name" value="ABC_thiamin-permease_prd"/>
</dbReference>
<dbReference type="RefSeq" id="WP_102245516.1">
    <property type="nucleotide sequence ID" value="NZ_CP025704.1"/>
</dbReference>
<dbReference type="Pfam" id="PF09819">
    <property type="entry name" value="ABC_cobalt"/>
    <property type="match status" value="1"/>
</dbReference>
<dbReference type="OrthoDB" id="8453729at2"/>
<proteinExistence type="predicted"/>
<dbReference type="AlphaFoldDB" id="A0A2K9NXI1"/>
<reference evidence="1 2" key="1">
    <citation type="submission" date="2018-01" db="EMBL/GenBank/DDBJ databases">
        <title>Complete genome sequence of Bacteriovorax stolpii DSM12778.</title>
        <authorList>
            <person name="Tang B."/>
            <person name="Chang J."/>
        </authorList>
    </citation>
    <scope>NUCLEOTIDE SEQUENCE [LARGE SCALE GENOMIC DNA]</scope>
    <source>
        <strain evidence="1 2">DSM 12778</strain>
    </source>
</reference>
<sequence>MNTLARPLEKLKSLTIFEIVLTLVLAVALGVAFWGWTFVYDLAKPFLKVAGLSYLVAGFWILASVLIPHIVRKPGVALIASLMAAFIESLLTHWGLMSVVWGLVQGLGAEVVFLAFSYKRWNLFVLMLAAGVSAFFSYTLDYFYYDYKSLSAGFNLLQLSSYIISSLFFAGLLSHLLGKRLVRLGILDQFLIAKDQDV</sequence>
<accession>A0A2K9NXI1</accession>